<dbReference type="RefSeq" id="WP_119052157.1">
    <property type="nucleotide sequence ID" value="NZ_CP032157.1"/>
</dbReference>
<evidence type="ECO:0000313" key="2">
    <source>
        <dbReference type="EMBL" id="AXY76279.1"/>
    </source>
</evidence>
<dbReference type="OrthoDB" id="1521841at2"/>
<protein>
    <recommendedName>
        <fullName evidence="4">YncE family protein</fullName>
    </recommendedName>
</protein>
<reference evidence="2 3" key="1">
    <citation type="submission" date="2018-09" db="EMBL/GenBank/DDBJ databases">
        <title>Genome sequencing of strain 6GH32-13.</title>
        <authorList>
            <person name="Weon H.-Y."/>
            <person name="Heo J."/>
            <person name="Kwon S.-W."/>
        </authorList>
    </citation>
    <scope>NUCLEOTIDE SEQUENCE [LARGE SCALE GENOMIC DNA]</scope>
    <source>
        <strain evidence="2 3">5GH32-13</strain>
    </source>
</reference>
<accession>A0A3B7MSM5</accession>
<proteinExistence type="predicted"/>
<dbReference type="SUPFAM" id="SSF69322">
    <property type="entry name" value="Tricorn protease domain 2"/>
    <property type="match status" value="1"/>
</dbReference>
<feature type="signal peptide" evidence="1">
    <location>
        <begin position="1"/>
        <end position="23"/>
    </location>
</feature>
<sequence>MRKHIIYTIVLITVCLASLQCTKDTAKAFTPGTGQGGSLARFAIAGNYLYTVDKEKLRVFNISNAAEPILKTTVNIGFEIETIYPFKDKLFIGSTSVVYIFSIENPEQPQKLSTAISPEVIRRCDPVVAKDNVAFATLRTSGPCGGTQSILAVYDITDITKPVQKATYPIAEPYGLGYAEDALYVCDKDSLMVFDISKPFQPKFITSVKDGSFVDVIPASNTLICWVKNGIILYDISNPFTPQLITKIN</sequence>
<dbReference type="InterPro" id="IPR013211">
    <property type="entry name" value="LVIVD"/>
</dbReference>
<evidence type="ECO:0000313" key="3">
    <source>
        <dbReference type="Proteomes" id="UP000263900"/>
    </source>
</evidence>
<evidence type="ECO:0008006" key="4">
    <source>
        <dbReference type="Google" id="ProtNLM"/>
    </source>
</evidence>
<feature type="chain" id="PRO_5017777559" description="YncE family protein" evidence="1">
    <location>
        <begin position="24"/>
        <end position="249"/>
    </location>
</feature>
<evidence type="ECO:0000256" key="1">
    <source>
        <dbReference type="SAM" id="SignalP"/>
    </source>
</evidence>
<keyword evidence="3" id="KW-1185">Reference proteome</keyword>
<gene>
    <name evidence="2" type="ORF">D3H65_20790</name>
</gene>
<dbReference type="KEGG" id="pseg:D3H65_20790"/>
<keyword evidence="1" id="KW-0732">Signal</keyword>
<dbReference type="AlphaFoldDB" id="A0A3B7MSM5"/>
<dbReference type="Proteomes" id="UP000263900">
    <property type="component" value="Chromosome"/>
</dbReference>
<organism evidence="2 3">
    <name type="scientific">Paraflavitalea soli</name>
    <dbReference type="NCBI Taxonomy" id="2315862"/>
    <lineage>
        <taxon>Bacteria</taxon>
        <taxon>Pseudomonadati</taxon>
        <taxon>Bacteroidota</taxon>
        <taxon>Chitinophagia</taxon>
        <taxon>Chitinophagales</taxon>
        <taxon>Chitinophagaceae</taxon>
        <taxon>Paraflavitalea</taxon>
    </lineage>
</organism>
<dbReference type="EMBL" id="CP032157">
    <property type="protein sequence ID" value="AXY76279.1"/>
    <property type="molecule type" value="Genomic_DNA"/>
</dbReference>
<name>A0A3B7MSM5_9BACT</name>
<dbReference type="Pfam" id="PF08309">
    <property type="entry name" value="LVIVD"/>
    <property type="match status" value="3"/>
</dbReference>